<accession>A0A699XKQ3</accession>
<dbReference type="GO" id="GO:0003964">
    <property type="term" value="F:RNA-directed DNA polymerase activity"/>
    <property type="evidence" value="ECO:0007669"/>
    <property type="project" value="UniProtKB-KW"/>
</dbReference>
<protein>
    <submittedName>
        <fullName evidence="1">Putative reverse transcriptase domain-containing protein</fullName>
    </submittedName>
</protein>
<keyword evidence="1" id="KW-0808">Transferase</keyword>
<dbReference type="Gene3D" id="3.10.10.10">
    <property type="entry name" value="HIV Type 1 Reverse Transcriptase, subunit A, domain 1"/>
    <property type="match status" value="1"/>
</dbReference>
<comment type="caution">
    <text evidence="1">The sequence shown here is derived from an EMBL/GenBank/DDBJ whole genome shotgun (WGS) entry which is preliminary data.</text>
</comment>
<organism evidence="1">
    <name type="scientific">Tanacetum cinerariifolium</name>
    <name type="common">Dalmatian daisy</name>
    <name type="synonym">Chrysanthemum cinerariifolium</name>
    <dbReference type="NCBI Taxonomy" id="118510"/>
    <lineage>
        <taxon>Eukaryota</taxon>
        <taxon>Viridiplantae</taxon>
        <taxon>Streptophyta</taxon>
        <taxon>Embryophyta</taxon>
        <taxon>Tracheophyta</taxon>
        <taxon>Spermatophyta</taxon>
        <taxon>Magnoliopsida</taxon>
        <taxon>eudicotyledons</taxon>
        <taxon>Gunneridae</taxon>
        <taxon>Pentapetalae</taxon>
        <taxon>asterids</taxon>
        <taxon>campanulids</taxon>
        <taxon>Asterales</taxon>
        <taxon>Asteraceae</taxon>
        <taxon>Asteroideae</taxon>
        <taxon>Anthemideae</taxon>
        <taxon>Anthemidinae</taxon>
        <taxon>Tanacetum</taxon>
    </lineage>
</organism>
<proteinExistence type="predicted"/>
<keyword evidence="1" id="KW-0695">RNA-directed DNA polymerase</keyword>
<dbReference type="PANTHER" id="PTHR15503">
    <property type="entry name" value="LDOC1 RELATED"/>
    <property type="match status" value="1"/>
</dbReference>
<evidence type="ECO:0000313" key="1">
    <source>
        <dbReference type="EMBL" id="GFD60389.1"/>
    </source>
</evidence>
<dbReference type="PANTHER" id="PTHR15503:SF45">
    <property type="entry name" value="RNA-DIRECTED DNA POLYMERASE HOMOLOG"/>
    <property type="match status" value="1"/>
</dbReference>
<gene>
    <name evidence="1" type="ORF">Tci_932358</name>
</gene>
<feature type="non-terminal residue" evidence="1">
    <location>
        <position position="1"/>
    </location>
</feature>
<dbReference type="AlphaFoldDB" id="A0A699XKQ3"/>
<dbReference type="InterPro" id="IPR032567">
    <property type="entry name" value="RTL1-rel"/>
</dbReference>
<dbReference type="EMBL" id="BKCJ011877081">
    <property type="protein sequence ID" value="GFD60389.1"/>
    <property type="molecule type" value="Genomic_DNA"/>
</dbReference>
<sequence>DLSGIPPAREVEFQIDLVPGVAPVARVHYQLALAEMMKLADQLQELSEKGFIRPSSLP</sequence>
<keyword evidence="1" id="KW-0548">Nucleotidyltransferase</keyword>
<reference evidence="1" key="1">
    <citation type="journal article" date="2019" name="Sci. Rep.">
        <title>Draft genome of Tanacetum cinerariifolium, the natural source of mosquito coil.</title>
        <authorList>
            <person name="Yamashiro T."/>
            <person name="Shiraishi A."/>
            <person name="Satake H."/>
            <person name="Nakayama K."/>
        </authorList>
    </citation>
    <scope>NUCLEOTIDE SEQUENCE</scope>
</reference>
<dbReference type="InterPro" id="IPR043502">
    <property type="entry name" value="DNA/RNA_pol_sf"/>
</dbReference>
<dbReference type="SUPFAM" id="SSF56672">
    <property type="entry name" value="DNA/RNA polymerases"/>
    <property type="match status" value="1"/>
</dbReference>
<name>A0A699XKQ3_TANCI</name>